<organism evidence="3 4">
    <name type="scientific">Euplotes crassus</name>
    <dbReference type="NCBI Taxonomy" id="5936"/>
    <lineage>
        <taxon>Eukaryota</taxon>
        <taxon>Sar</taxon>
        <taxon>Alveolata</taxon>
        <taxon>Ciliophora</taxon>
        <taxon>Intramacronucleata</taxon>
        <taxon>Spirotrichea</taxon>
        <taxon>Hypotrichia</taxon>
        <taxon>Euplotida</taxon>
        <taxon>Euplotidae</taxon>
        <taxon>Moneuplotes</taxon>
    </lineage>
</organism>
<dbReference type="Proteomes" id="UP001295684">
    <property type="component" value="Unassembled WGS sequence"/>
</dbReference>
<evidence type="ECO:0000313" key="4">
    <source>
        <dbReference type="Proteomes" id="UP001295684"/>
    </source>
</evidence>
<keyword evidence="1" id="KW-0175">Coiled coil</keyword>
<keyword evidence="2" id="KW-0812">Transmembrane</keyword>
<gene>
    <name evidence="3" type="ORF">ECRASSUSDP1_LOCUS29097</name>
</gene>
<sequence length="467" mass="54113">MPVFKGPNLRGKLGDQCARKRKLVNTFHAIENEEPNGQTQMNSHLKDGEYSFGKVVCEKSCPCAFWWLISVGVAILIPSLIVALLNKRHNVFKIYYGQELKKANGLIYLNEAIDDILLFANDNDPQGLQFDDKLDQCNSFFENYKEKLSNSYGHHADQLEKLFVAFCSKFKNQYKNEILNISQANAEEINSLEAEIKVLKEDNRVKNAKINQMQIERDNAAKEYQFLRMKFTNEIMKYSIEELNSLSSEILNKDIYNENDPQIELKLKDPRYLEFLRAIDKRIPDATRLYIDYIPNNHEDVKYYLEYYFPEKVEGISFNYGSNETLLLDNYVKELVSIAPKVQKHMELHNFEMSQDDLIALLPSIKHLTWLSLKNGKLSLPSVPDFGYILNESKLTGLSLTYLNKNFFANQGRDSSEFENLIKGLSKSEDFKSNLETILVHQCGRSKKEIQDILSRHGFEKVYVAEI</sequence>
<dbReference type="AlphaFoldDB" id="A0AAD1YAE2"/>
<evidence type="ECO:0000313" key="3">
    <source>
        <dbReference type="EMBL" id="CAI2387464.1"/>
    </source>
</evidence>
<name>A0AAD1YAE2_EUPCR</name>
<keyword evidence="4" id="KW-1185">Reference proteome</keyword>
<reference evidence="3" key="1">
    <citation type="submission" date="2023-07" db="EMBL/GenBank/DDBJ databases">
        <authorList>
            <consortium name="AG Swart"/>
            <person name="Singh M."/>
            <person name="Singh A."/>
            <person name="Seah K."/>
            <person name="Emmerich C."/>
        </authorList>
    </citation>
    <scope>NUCLEOTIDE SEQUENCE</scope>
    <source>
        <strain evidence="3">DP1</strain>
    </source>
</reference>
<dbReference type="EMBL" id="CAMPGE010029972">
    <property type="protein sequence ID" value="CAI2387464.1"/>
    <property type="molecule type" value="Genomic_DNA"/>
</dbReference>
<proteinExistence type="predicted"/>
<keyword evidence="2" id="KW-0472">Membrane</keyword>
<feature type="transmembrane region" description="Helical" evidence="2">
    <location>
        <begin position="64"/>
        <end position="85"/>
    </location>
</feature>
<evidence type="ECO:0000256" key="1">
    <source>
        <dbReference type="SAM" id="Coils"/>
    </source>
</evidence>
<accession>A0AAD1YAE2</accession>
<protein>
    <submittedName>
        <fullName evidence="3">Uncharacterized protein</fullName>
    </submittedName>
</protein>
<feature type="coiled-coil region" evidence="1">
    <location>
        <begin position="182"/>
        <end position="230"/>
    </location>
</feature>
<evidence type="ECO:0000256" key="2">
    <source>
        <dbReference type="SAM" id="Phobius"/>
    </source>
</evidence>
<keyword evidence="2" id="KW-1133">Transmembrane helix</keyword>
<comment type="caution">
    <text evidence="3">The sequence shown here is derived from an EMBL/GenBank/DDBJ whole genome shotgun (WGS) entry which is preliminary data.</text>
</comment>